<proteinExistence type="predicted"/>
<dbReference type="PANTHER" id="PTHR19370">
    <property type="entry name" value="NADH-CYTOCHROME B5 REDUCTASE"/>
    <property type="match status" value="1"/>
</dbReference>
<dbReference type="Pfam" id="PF00175">
    <property type="entry name" value="NAD_binding_1"/>
    <property type="match status" value="1"/>
</dbReference>
<dbReference type="Gene3D" id="2.40.30.10">
    <property type="entry name" value="Translation factors"/>
    <property type="match status" value="1"/>
</dbReference>
<feature type="binding site" evidence="7">
    <location>
        <position position="12"/>
    </location>
    <ligand>
        <name>FAD</name>
        <dbReference type="ChEBI" id="CHEBI:57692"/>
    </ligand>
</feature>
<dbReference type="OrthoDB" id="432685at2759"/>
<keyword evidence="4 7" id="KW-0274">FAD</keyword>
<dbReference type="GO" id="GO:0090524">
    <property type="term" value="F:cytochrome-b5 reductase activity, acting on NADH"/>
    <property type="evidence" value="ECO:0007669"/>
    <property type="project" value="UniProtKB-EC"/>
</dbReference>
<evidence type="ECO:0000256" key="4">
    <source>
        <dbReference type="ARBA" id="ARBA00022827"/>
    </source>
</evidence>
<keyword evidence="3 7" id="KW-0285">Flavoprotein</keyword>
<dbReference type="Proteomes" id="UP000037460">
    <property type="component" value="Unassembled WGS sequence"/>
</dbReference>
<feature type="binding site" evidence="7">
    <location>
        <position position="10"/>
    </location>
    <ligand>
        <name>FAD</name>
        <dbReference type="ChEBI" id="CHEBI:57692"/>
    </ligand>
</feature>
<dbReference type="InterPro" id="IPR017938">
    <property type="entry name" value="Riboflavin_synthase-like_b-brl"/>
</dbReference>
<dbReference type="SUPFAM" id="SSF52343">
    <property type="entry name" value="Ferredoxin reductase-like, C-terminal NADP-linked domain"/>
    <property type="match status" value="1"/>
</dbReference>
<feature type="domain" description="Flavoprotein pyridine nucleotide cytochrome reductase-like FAD-binding" evidence="9">
    <location>
        <begin position="6"/>
        <end position="57"/>
    </location>
</feature>
<dbReference type="EC" id="1.6.2.2" evidence="2"/>
<evidence type="ECO:0000256" key="3">
    <source>
        <dbReference type="ARBA" id="ARBA00022630"/>
    </source>
</evidence>
<evidence type="ECO:0000313" key="11">
    <source>
        <dbReference type="Proteomes" id="UP000037460"/>
    </source>
</evidence>
<comment type="caution">
    <text evidence="10">The sequence shown here is derived from an EMBL/GenBank/DDBJ whole genome shotgun (WGS) entry which is preliminary data.</text>
</comment>
<name>A0A0M0JM06_9EUKA</name>
<accession>A0A0M0JM06</accession>
<dbReference type="CDD" id="cd06183">
    <property type="entry name" value="cyt_b5_reduct_like"/>
    <property type="match status" value="1"/>
</dbReference>
<keyword evidence="11" id="KW-1185">Reference proteome</keyword>
<dbReference type="SUPFAM" id="SSF63380">
    <property type="entry name" value="Riboflavin synthase domain-like"/>
    <property type="match status" value="1"/>
</dbReference>
<comment type="cofactor">
    <cofactor evidence="1 7">
        <name>FAD</name>
        <dbReference type="ChEBI" id="CHEBI:57692"/>
    </cofactor>
</comment>
<dbReference type="InterPro" id="IPR001709">
    <property type="entry name" value="Flavoprot_Pyr_Nucl_cyt_Rdtase"/>
</dbReference>
<dbReference type="AlphaFoldDB" id="A0A0M0JM06"/>
<feature type="binding site" evidence="7">
    <location>
        <position position="11"/>
    </location>
    <ligand>
        <name>FAD</name>
        <dbReference type="ChEBI" id="CHEBI:57692"/>
    </ligand>
</feature>
<evidence type="ECO:0000256" key="7">
    <source>
        <dbReference type="PIRSR" id="PIRSR601834-1"/>
    </source>
</evidence>
<reference evidence="11" key="1">
    <citation type="journal article" date="2015" name="PLoS Genet.">
        <title>Genome Sequence and Transcriptome Analyses of Chrysochromulina tobin: Metabolic Tools for Enhanced Algal Fitness in the Prominent Order Prymnesiales (Haptophyceae).</title>
        <authorList>
            <person name="Hovde B.T."/>
            <person name="Deodato C.R."/>
            <person name="Hunsperger H.M."/>
            <person name="Ryken S.A."/>
            <person name="Yost W."/>
            <person name="Jha R.K."/>
            <person name="Patterson J."/>
            <person name="Monnat R.J. Jr."/>
            <person name="Barlow S.B."/>
            <person name="Starkenburg S.R."/>
            <person name="Cattolico R.A."/>
        </authorList>
    </citation>
    <scope>NUCLEOTIDE SEQUENCE</scope>
    <source>
        <strain evidence="11">CCMP291</strain>
    </source>
</reference>
<dbReference type="PANTHER" id="PTHR19370:SF184">
    <property type="entry name" value="NADH-CYTOCHROME B5 REDUCTASE-LIKE"/>
    <property type="match status" value="1"/>
</dbReference>
<organism evidence="10 11">
    <name type="scientific">Chrysochromulina tobinii</name>
    <dbReference type="NCBI Taxonomy" id="1460289"/>
    <lineage>
        <taxon>Eukaryota</taxon>
        <taxon>Haptista</taxon>
        <taxon>Haptophyta</taxon>
        <taxon>Prymnesiophyceae</taxon>
        <taxon>Prymnesiales</taxon>
        <taxon>Chrysochromulinaceae</taxon>
        <taxon>Chrysochromulina</taxon>
    </lineage>
</organism>
<dbReference type="Pfam" id="PF00970">
    <property type="entry name" value="FAD_binding_6"/>
    <property type="match status" value="1"/>
</dbReference>
<evidence type="ECO:0000256" key="5">
    <source>
        <dbReference type="ARBA" id="ARBA00023002"/>
    </source>
</evidence>
<evidence type="ECO:0000259" key="9">
    <source>
        <dbReference type="Pfam" id="PF00970"/>
    </source>
</evidence>
<protein>
    <recommendedName>
        <fullName evidence="2">cytochrome-b5 reductase</fullName>
        <ecNumber evidence="2">1.6.2.2</ecNumber>
    </recommendedName>
</protein>
<feature type="binding site" evidence="7">
    <location>
        <position position="38"/>
    </location>
    <ligand>
        <name>FAD</name>
        <dbReference type="ChEBI" id="CHEBI:57692"/>
    </ligand>
</feature>
<dbReference type="InterPro" id="IPR039261">
    <property type="entry name" value="FNR_nucleotide-bd"/>
</dbReference>
<evidence type="ECO:0000313" key="10">
    <source>
        <dbReference type="EMBL" id="KOO27500.1"/>
    </source>
</evidence>
<feature type="binding site" evidence="7">
    <location>
        <position position="28"/>
    </location>
    <ligand>
        <name>FAD</name>
        <dbReference type="ChEBI" id="CHEBI:57692"/>
    </ligand>
</feature>
<evidence type="ECO:0000256" key="2">
    <source>
        <dbReference type="ARBA" id="ARBA00012011"/>
    </source>
</evidence>
<gene>
    <name evidence="10" type="ORF">Ctob_007240</name>
</gene>
<dbReference type="InterPro" id="IPR001433">
    <property type="entry name" value="OxRdtase_FAD/NAD-bd"/>
</dbReference>
<dbReference type="PRINTS" id="PR00371">
    <property type="entry name" value="FPNCR"/>
</dbReference>
<evidence type="ECO:0000256" key="6">
    <source>
        <dbReference type="ARBA" id="ARBA00023027"/>
    </source>
</evidence>
<dbReference type="Gene3D" id="3.40.50.80">
    <property type="entry name" value="Nucleotide-binding domain of ferredoxin-NADP reductase (FNR) module"/>
    <property type="match status" value="1"/>
</dbReference>
<dbReference type="InterPro" id="IPR001834">
    <property type="entry name" value="CBR-like"/>
</dbReference>
<dbReference type="EMBL" id="JWZX01002708">
    <property type="protein sequence ID" value="KOO27500.1"/>
    <property type="molecule type" value="Genomic_DNA"/>
</dbReference>
<feature type="binding site" evidence="7">
    <location>
        <position position="80"/>
    </location>
    <ligand>
        <name>FAD</name>
        <dbReference type="ChEBI" id="CHEBI:57692"/>
    </ligand>
</feature>
<evidence type="ECO:0000256" key="1">
    <source>
        <dbReference type="ARBA" id="ARBA00001974"/>
    </source>
</evidence>
<keyword evidence="6" id="KW-0520">NAD</keyword>
<dbReference type="PRINTS" id="PR00406">
    <property type="entry name" value="CYTB5RDTASE"/>
</dbReference>
<dbReference type="InterPro" id="IPR008333">
    <property type="entry name" value="Cbr1-like_FAD-bd_dom"/>
</dbReference>
<sequence length="243" mass="26247">MVVDAATNYRPYSPISIDRNAKGFFELLVRKYPQGQFSSQLARMEPGDQATFFGPVASRFEYRRGATPQIGLVAAGTGITPMWQVIQAALADSTDTTRLSLVYASKSPSSILLKGELDRAAAEHPDRLRICFLVSQPDPAPSGGTRMVEWEALPAGVQLGRIDEHVLRAHLPAAPDSARTERLEDACHVLVCGPDSMIRDLCGPRARDGGVQPGPGGAMQARHPAIGGVLRNLGYRSSQVTWL</sequence>
<evidence type="ECO:0000259" key="8">
    <source>
        <dbReference type="Pfam" id="PF00175"/>
    </source>
</evidence>
<feature type="domain" description="Oxidoreductase FAD/NAD(P)-binding" evidence="8">
    <location>
        <begin position="72"/>
        <end position="202"/>
    </location>
</feature>
<keyword evidence="5" id="KW-0560">Oxidoreductase</keyword>